<keyword evidence="3" id="KW-1185">Reference proteome</keyword>
<name>M0MQK6_9EURY</name>
<dbReference type="EMBL" id="AOMD01000002">
    <property type="protein sequence ID" value="EMA47992.1"/>
    <property type="molecule type" value="Genomic_DNA"/>
</dbReference>
<dbReference type="RefSeq" id="WP_006075990.1">
    <property type="nucleotide sequence ID" value="NZ_AOMD01000002.1"/>
</dbReference>
<reference evidence="2 3" key="1">
    <citation type="journal article" date="2014" name="PLoS Genet.">
        <title>Phylogenetically driven sequencing of extremely halophilic archaea reveals strategies for static and dynamic osmo-response.</title>
        <authorList>
            <person name="Becker E.A."/>
            <person name="Seitzer P.M."/>
            <person name="Tritt A."/>
            <person name="Larsen D."/>
            <person name="Krusor M."/>
            <person name="Yao A.I."/>
            <person name="Wu D."/>
            <person name="Madern D."/>
            <person name="Eisen J.A."/>
            <person name="Darling A.E."/>
            <person name="Facciotti M.T."/>
        </authorList>
    </citation>
    <scope>NUCLEOTIDE SEQUENCE [LARGE SCALE GENOMIC DNA]</scope>
    <source>
        <strain evidence="2 3">DSM 5350</strain>
    </source>
</reference>
<organism evidence="2 3">
    <name type="scientific">Halococcus saccharolyticus DSM 5350</name>
    <dbReference type="NCBI Taxonomy" id="1227455"/>
    <lineage>
        <taxon>Archaea</taxon>
        <taxon>Methanobacteriati</taxon>
        <taxon>Methanobacteriota</taxon>
        <taxon>Stenosarchaea group</taxon>
        <taxon>Halobacteria</taxon>
        <taxon>Halobacteriales</taxon>
        <taxon>Halococcaceae</taxon>
        <taxon>Halococcus</taxon>
    </lineage>
</organism>
<dbReference type="STRING" id="1227455.C449_00930"/>
<accession>M0MQK6</accession>
<dbReference type="InParanoid" id="M0MQK6"/>
<comment type="caution">
    <text evidence="2">The sequence shown here is derived from an EMBL/GenBank/DDBJ whole genome shotgun (WGS) entry which is preliminary data.</text>
</comment>
<feature type="domain" description="YokE-like PH" evidence="1">
    <location>
        <begin position="23"/>
        <end position="113"/>
    </location>
</feature>
<dbReference type="InterPro" id="IPR039519">
    <property type="entry name" value="YokE-like_PH"/>
</dbReference>
<dbReference type="PATRIC" id="fig|1227455.4.peg.190"/>
<dbReference type="Proteomes" id="UP000011669">
    <property type="component" value="Unassembled WGS sequence"/>
</dbReference>
<gene>
    <name evidence="2" type="ORF">C449_00930</name>
</gene>
<evidence type="ECO:0000259" key="1">
    <source>
        <dbReference type="Pfam" id="PF14470"/>
    </source>
</evidence>
<dbReference type="Pfam" id="PF14470">
    <property type="entry name" value="bPH_3"/>
    <property type="match status" value="1"/>
</dbReference>
<evidence type="ECO:0000313" key="3">
    <source>
        <dbReference type="Proteomes" id="UP000011669"/>
    </source>
</evidence>
<evidence type="ECO:0000313" key="2">
    <source>
        <dbReference type="EMBL" id="EMA47992.1"/>
    </source>
</evidence>
<proteinExistence type="predicted"/>
<protein>
    <recommendedName>
        <fullName evidence="1">YokE-like PH domain-containing protein</fullName>
    </recommendedName>
</protein>
<dbReference type="AlphaFoldDB" id="M0MQK6"/>
<sequence>MEEVASVDELPQKLRNRLEGLLRNDESFILALHNTGLVSKLNSLVFAVTDRRFIVLNKSPFNEKLSEIRMANLSRVEYESKYSLGKLVLEGSGVDEEYQIERGDARILADAIRAQLDHPKEAV</sequence>